<feature type="region of interest" description="Disordered" evidence="1">
    <location>
        <begin position="130"/>
        <end position="152"/>
    </location>
</feature>
<organism evidence="2 3">
    <name type="scientific">Streptomyces olivaceoviridis</name>
    <name type="common">Streptomyces corchorusii</name>
    <dbReference type="NCBI Taxonomy" id="1921"/>
    <lineage>
        <taxon>Bacteria</taxon>
        <taxon>Bacillati</taxon>
        <taxon>Actinomycetota</taxon>
        <taxon>Actinomycetes</taxon>
        <taxon>Kitasatosporales</taxon>
        <taxon>Streptomycetaceae</taxon>
        <taxon>Streptomyces</taxon>
    </lineage>
</organism>
<reference evidence="2 3" key="1">
    <citation type="submission" date="2024-10" db="EMBL/GenBank/DDBJ databases">
        <title>The Natural Products Discovery Center: Release of the First 8490 Sequenced Strains for Exploring Actinobacteria Biosynthetic Diversity.</title>
        <authorList>
            <person name="Kalkreuter E."/>
            <person name="Kautsar S.A."/>
            <person name="Yang D."/>
            <person name="Bader C.D."/>
            <person name="Teijaro C.N."/>
            <person name="Fluegel L."/>
            <person name="Davis C.M."/>
            <person name="Simpson J.R."/>
            <person name="Lauterbach L."/>
            <person name="Steele A.D."/>
            <person name="Gui C."/>
            <person name="Meng S."/>
            <person name="Li G."/>
            <person name="Viehrig K."/>
            <person name="Ye F."/>
            <person name="Su P."/>
            <person name="Kiefer A.F."/>
            <person name="Nichols A."/>
            <person name="Cepeda A.J."/>
            <person name="Yan W."/>
            <person name="Fan B."/>
            <person name="Jiang Y."/>
            <person name="Adhikari A."/>
            <person name="Zheng C.-J."/>
            <person name="Schuster L."/>
            <person name="Cowan T.M."/>
            <person name="Smanski M.J."/>
            <person name="Chevrette M.G."/>
            <person name="De Carvalho L.P.S."/>
            <person name="Shen B."/>
        </authorList>
    </citation>
    <scope>NUCLEOTIDE SEQUENCE [LARGE SCALE GENOMIC DNA]</scope>
    <source>
        <strain evidence="2 3">NPDC020295</strain>
    </source>
</reference>
<evidence type="ECO:0000313" key="3">
    <source>
        <dbReference type="Proteomes" id="UP001611397"/>
    </source>
</evidence>
<accession>A0ABW7VNH0</accession>
<proteinExistence type="predicted"/>
<evidence type="ECO:0008006" key="4">
    <source>
        <dbReference type="Google" id="ProtNLM"/>
    </source>
</evidence>
<feature type="region of interest" description="Disordered" evidence="1">
    <location>
        <begin position="278"/>
        <end position="319"/>
    </location>
</feature>
<evidence type="ECO:0000313" key="2">
    <source>
        <dbReference type="EMBL" id="MFI2162909.1"/>
    </source>
</evidence>
<protein>
    <recommendedName>
        <fullName evidence="4">Integrase</fullName>
    </recommendedName>
</protein>
<evidence type="ECO:0000256" key="1">
    <source>
        <dbReference type="SAM" id="MobiDB-lite"/>
    </source>
</evidence>
<sequence length="319" mass="35163">MQVLTRAEGGRSYTILCADGSVQDEADDFLRSYEGSGTQKTYAYSLVDHLRWCEREKLTAETVTLRDLLRYMGAVGAQVQMPWEQPWRLPPKRPYGVNTELRSALAVERLPTKADRSRAFLGHAVKSMQANPLAPTGRPTRRHPKMLPDGAKPSLLERVNTARDAMVVQWLSDTAIRIGGLTDLHLVDLTLRRDAACGECRDPHVHVCHRWGNQNRAAAKIKPDWQMVDGLITGGEIYRASPAMISRYFHLHDDGVHPVRGRARHAADPAEWAAARRAVDGRRSARSAAPGWTPGGTAWAHQAPGAPAPDDQRGAGPVG</sequence>
<dbReference type="EMBL" id="JBIRWM010000054">
    <property type="protein sequence ID" value="MFI2162909.1"/>
    <property type="molecule type" value="Genomic_DNA"/>
</dbReference>
<comment type="caution">
    <text evidence="2">The sequence shown here is derived from an EMBL/GenBank/DDBJ whole genome shotgun (WGS) entry which is preliminary data.</text>
</comment>
<name>A0ABW7VNH0_STROI</name>
<keyword evidence="3" id="KW-1185">Reference proteome</keyword>
<dbReference type="Proteomes" id="UP001611397">
    <property type="component" value="Unassembled WGS sequence"/>
</dbReference>
<dbReference type="RefSeq" id="WP_244218581.1">
    <property type="nucleotide sequence ID" value="NZ_JBIRUT010000044.1"/>
</dbReference>
<gene>
    <name evidence="2" type="ORF">ACH49L_46230</name>
</gene>